<feature type="region of interest" description="Disordered" evidence="1">
    <location>
        <begin position="488"/>
        <end position="614"/>
    </location>
</feature>
<accession>A0A166P0D1</accession>
<organism evidence="2 3">
    <name type="scientific">Athelia psychrophila</name>
    <dbReference type="NCBI Taxonomy" id="1759441"/>
    <lineage>
        <taxon>Eukaryota</taxon>
        <taxon>Fungi</taxon>
        <taxon>Dikarya</taxon>
        <taxon>Basidiomycota</taxon>
        <taxon>Agaricomycotina</taxon>
        <taxon>Agaricomycetes</taxon>
        <taxon>Agaricomycetidae</taxon>
        <taxon>Atheliales</taxon>
        <taxon>Atheliaceae</taxon>
        <taxon>Athelia</taxon>
    </lineage>
</organism>
<keyword evidence="3" id="KW-1185">Reference proteome</keyword>
<dbReference type="EMBL" id="KV417520">
    <property type="protein sequence ID" value="KZP25567.1"/>
    <property type="molecule type" value="Genomic_DNA"/>
</dbReference>
<dbReference type="OrthoDB" id="2646484at2759"/>
<feature type="compositionally biased region" description="Basic and acidic residues" evidence="1">
    <location>
        <begin position="597"/>
        <end position="609"/>
    </location>
</feature>
<evidence type="ECO:0000313" key="3">
    <source>
        <dbReference type="Proteomes" id="UP000076532"/>
    </source>
</evidence>
<name>A0A166P0D1_9AGAM</name>
<dbReference type="AlphaFoldDB" id="A0A166P0D1"/>
<feature type="region of interest" description="Disordered" evidence="1">
    <location>
        <begin position="289"/>
        <end position="310"/>
    </location>
</feature>
<gene>
    <name evidence="2" type="ORF">FIBSPDRAFT_1041399</name>
</gene>
<dbReference type="Proteomes" id="UP000076532">
    <property type="component" value="Unassembled WGS sequence"/>
</dbReference>
<protein>
    <submittedName>
        <fullName evidence="2">Uncharacterized protein</fullName>
    </submittedName>
</protein>
<reference evidence="2 3" key="1">
    <citation type="journal article" date="2016" name="Mol. Biol. Evol.">
        <title>Comparative Genomics of Early-Diverging Mushroom-Forming Fungi Provides Insights into the Origins of Lignocellulose Decay Capabilities.</title>
        <authorList>
            <person name="Nagy L.G."/>
            <person name="Riley R."/>
            <person name="Tritt A."/>
            <person name="Adam C."/>
            <person name="Daum C."/>
            <person name="Floudas D."/>
            <person name="Sun H."/>
            <person name="Yadav J.S."/>
            <person name="Pangilinan J."/>
            <person name="Larsson K.H."/>
            <person name="Matsuura K."/>
            <person name="Barry K."/>
            <person name="Labutti K."/>
            <person name="Kuo R."/>
            <person name="Ohm R.A."/>
            <person name="Bhattacharya S.S."/>
            <person name="Shirouzu T."/>
            <person name="Yoshinaga Y."/>
            <person name="Martin F.M."/>
            <person name="Grigoriev I.V."/>
            <person name="Hibbett D.S."/>
        </authorList>
    </citation>
    <scope>NUCLEOTIDE SEQUENCE [LARGE SCALE GENOMIC DNA]</scope>
    <source>
        <strain evidence="2 3">CBS 109695</strain>
    </source>
</reference>
<evidence type="ECO:0000256" key="1">
    <source>
        <dbReference type="SAM" id="MobiDB-lite"/>
    </source>
</evidence>
<proteinExistence type="predicted"/>
<evidence type="ECO:0000313" key="2">
    <source>
        <dbReference type="EMBL" id="KZP25567.1"/>
    </source>
</evidence>
<sequence length="625" mass="66792">MPPSARKYGLLALSTKAAVAASGPVKSSTLVDFSISPDMMASMEPSDFCFLGDFSVDSDISSICSDSLDSIPLFPARQNRPLVHFAGLRSSILSSPKQYQGPKDEPVKTIVSIPTGPRVRATLGEIVNVRRWTKEATPPLGSSRGPFLLKTNSSPYMQLSHRPINASASHEWSFESNETTNTRDDIEQADAPCNRNALIFEREITLQENGHTKRVSLQVPANRMNPEMVDMMLELRGLSSYFANAQPDEDTAASQAPPTLIVSSSSVSTTLSFDSAASAASEEHIEIQSPKALIEHSAQSESKGGRRPQSMNLTEMMVSLRSRCASFGSAISATTSADDEASRVSMASFSNREDDDDEWAFADTLMNTYGETSAISGDSGTMLEGDSSGDTSTILGSMSRSEGLPSPGILKVRGKTPQSFAQDTVYDNLPPPPTSPLPSLPIPQDISFEDLAQTASSIPTPNSPMVKHQVRGILKACKSVRFAYLSDSESQTSDATDISAPAPVTLPSATTRKLPAKPARVGSAPISPKKLPTGRRVSDSAAVRPTTRRPSILPPDSTSKAGLNSKRGKLAVGRHSIGAKSGKETRGRASSIPPPGRVEDKPDTRDSGLKSRMPVAVRNVLARFK</sequence>